<dbReference type="Proteomes" id="UP000076584">
    <property type="component" value="Unassembled WGS sequence"/>
</dbReference>
<sequence>MILKNTVTNAHNTDTARVFAHNPEKWTASSKAWYDTSLHKQTFLNGLPDHLPLQKPAAEAILQQFLSDASATLVVTVKNFNLSATIENVAGWPLLEILSDLNVFWTHDLIRDTAKPLLARYGPNFPPLDEHYRQVIHSSAVRRRV</sequence>
<keyword evidence="2" id="KW-1185">Reference proteome</keyword>
<organism evidence="1 2">
    <name type="scientific">Colletotrichum incanum</name>
    <name type="common">Soybean anthracnose fungus</name>
    <dbReference type="NCBI Taxonomy" id="1573173"/>
    <lineage>
        <taxon>Eukaryota</taxon>
        <taxon>Fungi</taxon>
        <taxon>Dikarya</taxon>
        <taxon>Ascomycota</taxon>
        <taxon>Pezizomycotina</taxon>
        <taxon>Sordariomycetes</taxon>
        <taxon>Hypocreomycetidae</taxon>
        <taxon>Glomerellales</taxon>
        <taxon>Glomerellaceae</taxon>
        <taxon>Colletotrichum</taxon>
        <taxon>Colletotrichum spaethianum species complex</taxon>
    </lineage>
</organism>
<evidence type="ECO:0000313" key="2">
    <source>
        <dbReference type="Proteomes" id="UP000076584"/>
    </source>
</evidence>
<proteinExistence type="predicted"/>
<accession>A0A167E0T0</accession>
<dbReference type="AlphaFoldDB" id="A0A167E0T0"/>
<evidence type="ECO:0000313" key="1">
    <source>
        <dbReference type="EMBL" id="KZL84566.1"/>
    </source>
</evidence>
<protein>
    <submittedName>
        <fullName evidence="1">Amidase family protein</fullName>
    </submittedName>
</protein>
<dbReference type="EMBL" id="LFIW01000856">
    <property type="protein sequence ID" value="KZL84566.1"/>
    <property type="molecule type" value="Genomic_DNA"/>
</dbReference>
<reference evidence="1 2" key="1">
    <citation type="submission" date="2015-06" db="EMBL/GenBank/DDBJ databases">
        <title>Survival trade-offs in plant roots during colonization by closely related pathogenic and mutualistic fungi.</title>
        <authorList>
            <person name="Hacquard S."/>
            <person name="Kracher B."/>
            <person name="Hiruma K."/>
            <person name="Weinman A."/>
            <person name="Muench P."/>
            <person name="Garrido Oter R."/>
            <person name="Ver Loren van Themaat E."/>
            <person name="Dallerey J.-F."/>
            <person name="Damm U."/>
            <person name="Henrissat B."/>
            <person name="Lespinet O."/>
            <person name="Thon M."/>
            <person name="Kemen E."/>
            <person name="McHardy A.C."/>
            <person name="Schulze-Lefert P."/>
            <person name="O'Connell R.J."/>
        </authorList>
    </citation>
    <scope>NUCLEOTIDE SEQUENCE [LARGE SCALE GENOMIC DNA]</scope>
    <source>
        <strain evidence="1 2">MAFF 238704</strain>
    </source>
</reference>
<name>A0A167E0T0_COLIC</name>
<comment type="caution">
    <text evidence="1">The sequence shown here is derived from an EMBL/GenBank/DDBJ whole genome shotgun (WGS) entry which is preliminary data.</text>
</comment>
<gene>
    <name evidence="1" type="ORF">CI238_07177</name>
</gene>
<dbReference type="STRING" id="1573173.A0A167E0T0"/>